<reference evidence="3 4" key="1">
    <citation type="submission" date="2016-05" db="EMBL/GenBank/DDBJ databases">
        <title>Complete genome sequence of Pseudomonas antarctica PAMC 27494.</title>
        <authorList>
            <person name="Lee J."/>
        </authorList>
    </citation>
    <scope>NUCLEOTIDE SEQUENCE [LARGE SCALE GENOMIC DNA]</scope>
    <source>
        <strain evidence="3 4">PAMC 27494</strain>
    </source>
</reference>
<dbReference type="GO" id="GO:0005576">
    <property type="term" value="C:extracellular region"/>
    <property type="evidence" value="ECO:0007669"/>
    <property type="project" value="InterPro"/>
</dbReference>
<dbReference type="SMART" id="SM00495">
    <property type="entry name" value="ChtBD3"/>
    <property type="match status" value="1"/>
</dbReference>
<protein>
    <submittedName>
        <fullName evidence="3">Fibronectin, type III</fullName>
    </submittedName>
</protein>
<dbReference type="STRING" id="219572.A7J50_1393"/>
<dbReference type="Pfam" id="PF24801">
    <property type="entry name" value="FNIII-A_GpJ"/>
    <property type="match status" value="1"/>
</dbReference>
<sequence>MGAARIIDIHGAKGGEEKPKTPTEAPDSLRSVAIAKILIAVGEGEFEGVPTAKDIYLDNTPLQDPQGNMNFPNVKWEWRTGAVDQSYIQGIPSVENETTISTELRSGTPWVRAISNTQLSAVRIRFAWPALQSVDASGNINGYAIGYKVELATDGGAYREVLNEAVSGKTTSLYERTRRIDLPKAATGWLMRITRLTPNQNNNKISDTMQIAGFTEVIDAKIRYPNTALLYIEFSAEQFRSIPAVTVETKLKKMQVPSNYDPVSRTYSGVWDGTFKQAWTDNAVWMTYDITTADRFGLGRRIKPWMVDKWELYRISQYCDQLVPDGKGGQEPRFICNMNLQSKADAWSLLRDISAIYRGMTYWAQGQVFTLSDMPRATDFDFAYTRANVLDGKFTYSSASERTRYTRALISYDNPLNNYDTDVTAVTDQKLQRRYGDNPLEISAIGCTRESEAQRRGKWALLTNSKDRAVTFKVGLDGRIPLPGYVIPIADELLAGRPVGGRISAVNGKVITLDRDTQAKPGDRLILNLPDGKCEGRTVQLVSGRQVTVTTAYSVAPERELVWALDADDLAIPLYRVTSVSRPEPGVFEISAVQYDPSKFAHIDTGARLEERPISVIPITVVPAPASVTLTSSYAVNQGIAISTMNISWPAVTGAVAYDVEWRKDSGNWIKVQRTGSTSVDVTGIYSGAYLARVRSVSAFEISSIWKSSNLTNLQGKTGLPPAVAFLRATGELFGISIKWGFPAGAEDTQRTELWYGPANSLPAASKLADLAYPQADYRMQQLKSGATLFFWARLVDRTGNIGPFFPVVNGVMGQSISDAGPILEQIKGQIDESSLAPALNGRINLIDGNGPGSVNARNAQLRKDLEAQIKPYVDALLWDAAKAYAKGDIVRQGNKLYQALAANTGSQPPSANWKDVGDILTDANALAIRVNNLDQKITVVDGEVIATQDQLTQLQTKVNDPATGLAATANNVTQVNQRVTNVDNKLTAQTERIDGVYAEINAPMAGSDNDLAGSTQGYAGVWSIQSAVTDGDYAQAKRTDTVEAQVNKNYATYEQTTTALVNGQTAQAAQTSVLRTDFEGNKATVNQQIAVVSDATKTNAQSIGTLRTDFNSNSSAVQTSLKTLTDSNEANATATQNLQTTVGGHTQQFQQQASINQSVDGKVSGTYSLRYKLDVNGIPYSAGIGFGIESGVNGSAISRFVIQADQFAIYNGALGAAGSSVPFAVNGTETYIKSAFIQDGTITNAKIGNYIQSNNYVAGVSGWKLFFDGTFEMNGVVPGQGRSMMTNRSLRFWDVNGVKRVQIGDLSE</sequence>
<dbReference type="InterPro" id="IPR053171">
    <property type="entry name" value="Viral_Tip_Attach_Protein"/>
</dbReference>
<dbReference type="GO" id="GO:0030246">
    <property type="term" value="F:carbohydrate binding"/>
    <property type="evidence" value="ECO:0007669"/>
    <property type="project" value="InterPro"/>
</dbReference>
<dbReference type="GO" id="GO:0005975">
    <property type="term" value="P:carbohydrate metabolic process"/>
    <property type="evidence" value="ECO:0007669"/>
    <property type="project" value="InterPro"/>
</dbReference>
<dbReference type="GO" id="GO:0004553">
    <property type="term" value="F:hydrolase activity, hydrolyzing O-glycosyl compounds"/>
    <property type="evidence" value="ECO:0007669"/>
    <property type="project" value="InterPro"/>
</dbReference>
<gene>
    <name evidence="3" type="ORF">A7J50_1393</name>
</gene>
<feature type="domain" description="Chitin-binding type-3" evidence="2">
    <location>
        <begin position="876"/>
        <end position="917"/>
    </location>
</feature>
<dbReference type="Proteomes" id="UP000077829">
    <property type="component" value="Chromosome"/>
</dbReference>
<dbReference type="EMBL" id="CP015600">
    <property type="protein sequence ID" value="ANF84824.1"/>
    <property type="molecule type" value="Genomic_DNA"/>
</dbReference>
<dbReference type="Gene3D" id="2.10.10.20">
    <property type="entry name" value="Carbohydrate-binding module superfamily 5/12"/>
    <property type="match status" value="1"/>
</dbReference>
<proteinExistence type="predicted"/>
<dbReference type="Gene3D" id="2.60.40.10">
    <property type="entry name" value="Immunoglobulins"/>
    <property type="match status" value="1"/>
</dbReference>
<dbReference type="InterPro" id="IPR013783">
    <property type="entry name" value="Ig-like_fold"/>
</dbReference>
<dbReference type="SUPFAM" id="SSF49265">
    <property type="entry name" value="Fibronectin type III"/>
    <property type="match status" value="1"/>
</dbReference>
<feature type="compositionally biased region" description="Basic and acidic residues" evidence="1">
    <location>
        <begin position="7"/>
        <end position="21"/>
    </location>
</feature>
<dbReference type="RefSeq" id="WP_064451141.1">
    <property type="nucleotide sequence ID" value="NZ_CP015600.1"/>
</dbReference>
<evidence type="ECO:0000313" key="4">
    <source>
        <dbReference type="Proteomes" id="UP000077829"/>
    </source>
</evidence>
<dbReference type="PANTHER" id="PTHR36251:SF2">
    <property type="entry name" value="GIFSY-2 PROPHAGE HOST SPECIFICITY PROTEIN J, PHAGE LAMBDA"/>
    <property type="match status" value="1"/>
</dbReference>
<dbReference type="InterPro" id="IPR015406">
    <property type="entry name" value="GpJ_CSF"/>
</dbReference>
<dbReference type="KEGG" id="panr:A7J50_1393"/>
<name>A0A172YXF9_9PSED</name>
<dbReference type="InterPro" id="IPR003610">
    <property type="entry name" value="CBM5/12"/>
</dbReference>
<evidence type="ECO:0000256" key="1">
    <source>
        <dbReference type="SAM" id="MobiDB-lite"/>
    </source>
</evidence>
<dbReference type="PANTHER" id="PTHR36251">
    <property type="entry name" value="FELS-1 PROPHAGE HOST SPECIFICITY PROTEIN-RELATED"/>
    <property type="match status" value="1"/>
</dbReference>
<feature type="region of interest" description="Disordered" evidence="1">
    <location>
        <begin position="7"/>
        <end position="26"/>
    </location>
</feature>
<dbReference type="InterPro" id="IPR055385">
    <property type="entry name" value="GpJ_HDII-ins2"/>
</dbReference>
<evidence type="ECO:0000313" key="3">
    <source>
        <dbReference type="EMBL" id="ANF84824.1"/>
    </source>
</evidence>
<dbReference type="InterPro" id="IPR036116">
    <property type="entry name" value="FN3_sf"/>
</dbReference>
<dbReference type="PATRIC" id="fig|219572.3.peg.1419"/>
<organism evidence="3 4">
    <name type="scientific">Pseudomonas antarctica</name>
    <dbReference type="NCBI Taxonomy" id="219572"/>
    <lineage>
        <taxon>Bacteria</taxon>
        <taxon>Pseudomonadati</taxon>
        <taxon>Pseudomonadota</taxon>
        <taxon>Gammaproteobacteria</taxon>
        <taxon>Pseudomonadales</taxon>
        <taxon>Pseudomonadaceae</taxon>
        <taxon>Pseudomonas</taxon>
    </lineage>
</organism>
<evidence type="ECO:0000259" key="2">
    <source>
        <dbReference type="SMART" id="SM00495"/>
    </source>
</evidence>
<accession>A0A172YXF9</accession>
<dbReference type="Pfam" id="PF09327">
    <property type="entry name" value="Phage_Tail_Tip"/>
    <property type="match status" value="1"/>
</dbReference>